<evidence type="ECO:0000256" key="6">
    <source>
        <dbReference type="ARBA" id="ARBA00022729"/>
    </source>
</evidence>
<comment type="similarity">
    <text evidence="2">Belongs to the NPC2 family.</text>
</comment>
<sequence>MARFSFLVLIAAAFSTYALANPVLQQELVQSEAPQVMSDKWSWQSCGSDSDPVQIESIDISPDPPERGQNLTVTVKGTAVKKIEEGAYADVVVKVGAIRLLQKEFDLCEEARNADAEIKCPVEEGHHEVTHTVALPKEIPYAPFSVHIQGYTAEDEEMTCVDIKIDFRKRIGHLLGW</sequence>
<dbReference type="EMBL" id="KV722334">
    <property type="protein sequence ID" value="OCH95825.1"/>
    <property type="molecule type" value="Genomic_DNA"/>
</dbReference>
<comment type="subunit">
    <text evidence="3">Monomer.</text>
</comment>
<dbReference type="OrthoDB" id="6409159at2759"/>
<dbReference type="Proteomes" id="UP000250043">
    <property type="component" value="Unassembled WGS sequence"/>
</dbReference>
<protein>
    <recommendedName>
        <fullName evidence="4">Phosphatidylglycerol/phosphatidylinositol transfer protein</fullName>
    </recommendedName>
</protein>
<evidence type="ECO:0000313" key="11">
    <source>
        <dbReference type="Proteomes" id="UP000250043"/>
    </source>
</evidence>
<name>A0A8E2J6Q4_9APHY</name>
<keyword evidence="5" id="KW-0813">Transport</keyword>
<dbReference type="InterPro" id="IPR036846">
    <property type="entry name" value="GM2-AP_sf"/>
</dbReference>
<evidence type="ECO:0000256" key="1">
    <source>
        <dbReference type="ARBA" id="ARBA00002053"/>
    </source>
</evidence>
<evidence type="ECO:0000256" key="3">
    <source>
        <dbReference type="ARBA" id="ARBA00011245"/>
    </source>
</evidence>
<dbReference type="InterPro" id="IPR033917">
    <property type="entry name" value="ML_PG-PI_TP"/>
</dbReference>
<dbReference type="PANTHER" id="PTHR11306">
    <property type="entry name" value="NIEMANN PICK TYPE C2 PROTEIN NPC2-RELATED"/>
    <property type="match status" value="1"/>
</dbReference>
<feature type="domain" description="MD-2-related lipid-recognition" evidence="9">
    <location>
        <begin position="43"/>
        <end position="165"/>
    </location>
</feature>
<accession>A0A8E2J6Q4</accession>
<evidence type="ECO:0000259" key="9">
    <source>
        <dbReference type="SMART" id="SM00737"/>
    </source>
</evidence>
<dbReference type="CDD" id="cd00917">
    <property type="entry name" value="PG-PI_TP"/>
    <property type="match status" value="1"/>
</dbReference>
<dbReference type="AlphaFoldDB" id="A0A8E2J6Q4"/>
<dbReference type="InterPro" id="IPR003172">
    <property type="entry name" value="ML_dom"/>
</dbReference>
<dbReference type="SMART" id="SM00737">
    <property type="entry name" value="ML"/>
    <property type="match status" value="1"/>
</dbReference>
<dbReference type="GO" id="GO:0032934">
    <property type="term" value="F:sterol binding"/>
    <property type="evidence" value="ECO:0007669"/>
    <property type="project" value="InterPro"/>
</dbReference>
<feature type="signal peptide" evidence="8">
    <location>
        <begin position="1"/>
        <end position="20"/>
    </location>
</feature>
<reference evidence="10 11" key="1">
    <citation type="submission" date="2016-07" db="EMBL/GenBank/DDBJ databases">
        <title>Draft genome of the white-rot fungus Obba rivulosa 3A-2.</title>
        <authorList>
            <consortium name="DOE Joint Genome Institute"/>
            <person name="Miettinen O."/>
            <person name="Riley R."/>
            <person name="Acob R."/>
            <person name="Barry K."/>
            <person name="Cullen D."/>
            <person name="De Vries R."/>
            <person name="Hainaut M."/>
            <person name="Hatakka A."/>
            <person name="Henrissat B."/>
            <person name="Hilden K."/>
            <person name="Kuo R."/>
            <person name="Labutti K."/>
            <person name="Lipzen A."/>
            <person name="Makela M.R."/>
            <person name="Sandor L."/>
            <person name="Spatafora J.W."/>
            <person name="Grigoriev I.V."/>
            <person name="Hibbett D.S."/>
        </authorList>
    </citation>
    <scope>NUCLEOTIDE SEQUENCE [LARGE SCALE GENOMIC DNA]</scope>
    <source>
        <strain evidence="10 11">3A-2</strain>
    </source>
</reference>
<comment type="function">
    <text evidence="1">Catalyzes the intermembrane transfer of phosphatidylglycerol and phosphatidylinositol.</text>
</comment>
<keyword evidence="11" id="KW-1185">Reference proteome</keyword>
<dbReference type="InterPro" id="IPR039670">
    <property type="entry name" value="NPC2-like"/>
</dbReference>
<proteinExistence type="inferred from homology"/>
<dbReference type="FunFam" id="2.70.220.10:FF:000002">
    <property type="entry name" value="Phosphatidylglycerol/phosphatidylinositol transfer protein"/>
    <property type="match status" value="1"/>
</dbReference>
<dbReference type="InterPro" id="IPR014756">
    <property type="entry name" value="Ig_E-set"/>
</dbReference>
<dbReference type="SUPFAM" id="SSF81296">
    <property type="entry name" value="E set domains"/>
    <property type="match status" value="1"/>
</dbReference>
<evidence type="ECO:0000256" key="2">
    <source>
        <dbReference type="ARBA" id="ARBA00006370"/>
    </source>
</evidence>
<organism evidence="10 11">
    <name type="scientific">Obba rivulosa</name>
    <dbReference type="NCBI Taxonomy" id="1052685"/>
    <lineage>
        <taxon>Eukaryota</taxon>
        <taxon>Fungi</taxon>
        <taxon>Dikarya</taxon>
        <taxon>Basidiomycota</taxon>
        <taxon>Agaricomycotina</taxon>
        <taxon>Agaricomycetes</taxon>
        <taxon>Polyporales</taxon>
        <taxon>Gelatoporiaceae</taxon>
        <taxon>Obba</taxon>
    </lineage>
</organism>
<evidence type="ECO:0000313" key="10">
    <source>
        <dbReference type="EMBL" id="OCH95825.1"/>
    </source>
</evidence>
<feature type="chain" id="PRO_5034124101" description="Phosphatidylglycerol/phosphatidylinositol transfer protein" evidence="8">
    <location>
        <begin position="21"/>
        <end position="177"/>
    </location>
</feature>
<keyword evidence="6 8" id="KW-0732">Signal</keyword>
<evidence type="ECO:0000256" key="7">
    <source>
        <dbReference type="ARBA" id="ARBA00023055"/>
    </source>
</evidence>
<dbReference type="Pfam" id="PF02221">
    <property type="entry name" value="E1_DerP2_DerF2"/>
    <property type="match status" value="1"/>
</dbReference>
<evidence type="ECO:0000256" key="8">
    <source>
        <dbReference type="SAM" id="SignalP"/>
    </source>
</evidence>
<dbReference type="GO" id="GO:0032366">
    <property type="term" value="P:intracellular sterol transport"/>
    <property type="evidence" value="ECO:0007669"/>
    <property type="project" value="InterPro"/>
</dbReference>
<gene>
    <name evidence="10" type="ORF">OBBRIDRAFT_809664</name>
</gene>
<keyword evidence="7" id="KW-0445">Lipid transport</keyword>
<dbReference type="PANTHER" id="PTHR11306:SF0">
    <property type="entry name" value="PHOSPHATIDYLGLYCEROL_PHOSPHATIDYLINOSITOL TRANSFER PROTEIN"/>
    <property type="match status" value="1"/>
</dbReference>
<evidence type="ECO:0000256" key="5">
    <source>
        <dbReference type="ARBA" id="ARBA00022448"/>
    </source>
</evidence>
<dbReference type="Gene3D" id="2.70.220.10">
    <property type="entry name" value="Ganglioside GM2 activator"/>
    <property type="match status" value="1"/>
</dbReference>
<evidence type="ECO:0000256" key="4">
    <source>
        <dbReference type="ARBA" id="ARBA00016056"/>
    </source>
</evidence>